<dbReference type="OrthoDB" id="546450at2759"/>
<evidence type="ECO:0000256" key="14">
    <source>
        <dbReference type="ARBA" id="ARBA00052079"/>
    </source>
</evidence>
<dbReference type="Gene3D" id="2.40.10.10">
    <property type="entry name" value="Trypsin-like serine proteases"/>
    <property type="match status" value="2"/>
</dbReference>
<keyword evidence="2" id="KW-0964">Secreted</keyword>
<keyword evidence="7" id="KW-0430">Lectin</keyword>
<keyword evidence="5 16" id="KW-0645">Protease</keyword>
<keyword evidence="6" id="KW-0732">Signal</keyword>
<gene>
    <name evidence="18" type="ORF">B4U79_10531</name>
</gene>
<comment type="catalytic activity">
    <reaction evidence="14">
        <text>Selective cleavage of 103-Arg-|-Ser-104 and 124-Ile-|-Ile-125 bonds in Limulus clotting factor B to form activated factor B. Cleavage of -Pro-Arg-|-Xaa- bonds in synthetic substrates.</text>
        <dbReference type="EC" id="3.4.21.84"/>
    </reaction>
</comment>
<comment type="caution">
    <text evidence="18">The sequence shown here is derived from an EMBL/GenBank/DDBJ whole genome shotgun (WGS) entry which is preliminary data.</text>
</comment>
<protein>
    <recommendedName>
        <fullName evidence="15">limulus clotting factor C</fullName>
        <ecNumber evidence="15">3.4.21.84</ecNumber>
    </recommendedName>
</protein>
<dbReference type="InterPro" id="IPR001254">
    <property type="entry name" value="Trypsin_dom"/>
</dbReference>
<name>A0A3S3RT11_9ACAR</name>
<accession>A0A3S3RT11</accession>
<evidence type="ECO:0000256" key="3">
    <source>
        <dbReference type="ARBA" id="ARBA00022536"/>
    </source>
</evidence>
<keyword evidence="8 16" id="KW-0378">Hydrolase</keyword>
<dbReference type="GO" id="GO:0042381">
    <property type="term" value="P:hemolymph coagulation"/>
    <property type="evidence" value="ECO:0007669"/>
    <property type="project" value="UniProtKB-KW"/>
</dbReference>
<evidence type="ECO:0000256" key="16">
    <source>
        <dbReference type="RuleBase" id="RU363034"/>
    </source>
</evidence>
<dbReference type="GO" id="GO:0004252">
    <property type="term" value="F:serine-type endopeptidase activity"/>
    <property type="evidence" value="ECO:0007669"/>
    <property type="project" value="InterPro"/>
</dbReference>
<dbReference type="PROSITE" id="PS00134">
    <property type="entry name" value="TRYPSIN_HIS"/>
    <property type="match status" value="1"/>
</dbReference>
<dbReference type="FunFam" id="2.40.10.10:FF:000002">
    <property type="entry name" value="Transmembrane protease serine"/>
    <property type="match status" value="1"/>
</dbReference>
<dbReference type="InterPro" id="IPR009003">
    <property type="entry name" value="Peptidase_S1_PA"/>
</dbReference>
<keyword evidence="18" id="KW-0472">Membrane</keyword>
<keyword evidence="19" id="KW-1185">Reference proteome</keyword>
<evidence type="ECO:0000256" key="12">
    <source>
        <dbReference type="ARBA" id="ARBA00023157"/>
    </source>
</evidence>
<comment type="similarity">
    <text evidence="13">Belongs to the peptidase S1 family. CLIP subfamily.</text>
</comment>
<evidence type="ECO:0000256" key="13">
    <source>
        <dbReference type="ARBA" id="ARBA00024195"/>
    </source>
</evidence>
<dbReference type="GO" id="GO:0006508">
    <property type="term" value="P:proteolysis"/>
    <property type="evidence" value="ECO:0007669"/>
    <property type="project" value="UniProtKB-KW"/>
</dbReference>
<feature type="domain" description="Peptidase S1" evidence="17">
    <location>
        <begin position="38"/>
        <end position="269"/>
    </location>
</feature>
<dbReference type="Proteomes" id="UP000285301">
    <property type="component" value="Unassembled WGS sequence"/>
</dbReference>
<dbReference type="CDD" id="cd00190">
    <property type="entry name" value="Tryp_SPc"/>
    <property type="match status" value="2"/>
</dbReference>
<keyword evidence="9" id="KW-0353">Hemolymph clotting</keyword>
<dbReference type="GO" id="GO:0007155">
    <property type="term" value="P:cell adhesion"/>
    <property type="evidence" value="ECO:0007669"/>
    <property type="project" value="UniProtKB-KW"/>
</dbReference>
<evidence type="ECO:0000256" key="9">
    <source>
        <dbReference type="ARBA" id="ARBA00022820"/>
    </source>
</evidence>
<dbReference type="FunFam" id="2.40.10.10:FF:000120">
    <property type="entry name" value="Putative serine protease"/>
    <property type="match status" value="1"/>
</dbReference>
<dbReference type="PROSITE" id="PS00135">
    <property type="entry name" value="TRYPSIN_SER"/>
    <property type="match status" value="1"/>
</dbReference>
<evidence type="ECO:0000256" key="15">
    <source>
        <dbReference type="ARBA" id="ARBA00066707"/>
    </source>
</evidence>
<dbReference type="EC" id="3.4.21.84" evidence="15"/>
<sequence>DDDRSSIRENRILNFDSRFKRQVCQCGAENIFRARPRIIGGSEIQPENRYPWLAVIERLNEVDPICGGALIDHVFLLTAAHCVNDYDTSSVRVILGAHSLKNAPSPLRVARIIVHDEYLRWNVTNDIALLELASPVHFSEKISPICLPSENNDEFGMLRIAGWGANQSYGFASDIPKHARIPLFDRKRCAEIYGELSTKIKINENLICAGGSGSDTCQGDSGGPLFSGENNFITLIGISSYGIGCGREGIPGVYTRVSKYISWIYRKTGGSFICQPKQGPKPVYPNFDDCGIPNESGLRRVKRIVNGAETRPLEFPWMAIVAYDRQLIAGAVLISKPNSVQQFVITAASAISSTLNSENYDRSLLKVVLGVHDISAREETKFSCKVKRIYFHSDYTGGYDYDFAILELNCANQEQKLASLRPICLPTSNMLFSYRTRLTIAGWGRTSTDSRGSYTLQKAYTYFYNRRTCASKYEYRLSESMLCAWSYPSDSCYGDGGGPLMMPYEERMYLAGLISWSRSQQCGNSEIPTIYADVRKALQWITRITDIPTQ</sequence>
<dbReference type="PRINTS" id="PR00722">
    <property type="entry name" value="CHYMOTRYPSIN"/>
</dbReference>
<evidence type="ECO:0000256" key="11">
    <source>
        <dbReference type="ARBA" id="ARBA00022889"/>
    </source>
</evidence>
<keyword evidence="3" id="KW-0245">EGF-like domain</keyword>
<evidence type="ECO:0000256" key="7">
    <source>
        <dbReference type="ARBA" id="ARBA00022734"/>
    </source>
</evidence>
<dbReference type="AlphaFoldDB" id="A0A3S3RT11"/>
<dbReference type="GO" id="GO:0030246">
    <property type="term" value="F:carbohydrate binding"/>
    <property type="evidence" value="ECO:0007669"/>
    <property type="project" value="UniProtKB-KW"/>
</dbReference>
<dbReference type="STRING" id="1965070.A0A3S3RT11"/>
<proteinExistence type="inferred from homology"/>
<evidence type="ECO:0000256" key="6">
    <source>
        <dbReference type="ARBA" id="ARBA00022729"/>
    </source>
</evidence>
<dbReference type="PANTHER" id="PTHR24264">
    <property type="entry name" value="TRYPSIN-RELATED"/>
    <property type="match status" value="1"/>
</dbReference>
<evidence type="ECO:0000256" key="8">
    <source>
        <dbReference type="ARBA" id="ARBA00022801"/>
    </source>
</evidence>
<dbReference type="InterPro" id="IPR001314">
    <property type="entry name" value="Peptidase_S1A"/>
</dbReference>
<keyword evidence="11" id="KW-0130">Cell adhesion</keyword>
<evidence type="ECO:0000256" key="5">
    <source>
        <dbReference type="ARBA" id="ARBA00022670"/>
    </source>
</evidence>
<dbReference type="PANTHER" id="PTHR24264:SF65">
    <property type="entry name" value="SRCR DOMAIN-CONTAINING PROTEIN"/>
    <property type="match status" value="1"/>
</dbReference>
<keyword evidence="18" id="KW-0812">Transmembrane</keyword>
<reference evidence="18 19" key="1">
    <citation type="journal article" date="2018" name="Gigascience">
        <title>Genomes of trombidid mites reveal novel predicted allergens and laterally-transferred genes associated with secondary metabolism.</title>
        <authorList>
            <person name="Dong X."/>
            <person name="Chaisiri K."/>
            <person name="Xia D."/>
            <person name="Armstrong S.D."/>
            <person name="Fang Y."/>
            <person name="Donnelly M.J."/>
            <person name="Kadowaki T."/>
            <person name="McGarry J.W."/>
            <person name="Darby A.C."/>
            <person name="Makepeace B.L."/>
        </authorList>
    </citation>
    <scope>NUCLEOTIDE SEQUENCE [LARGE SCALE GENOMIC DNA]</scope>
    <source>
        <strain evidence="18">UoL-WK</strain>
    </source>
</reference>
<evidence type="ECO:0000256" key="4">
    <source>
        <dbReference type="ARBA" id="ARBA00022659"/>
    </source>
</evidence>
<dbReference type="PROSITE" id="PS50240">
    <property type="entry name" value="TRYPSIN_DOM"/>
    <property type="match status" value="2"/>
</dbReference>
<dbReference type="InterPro" id="IPR050127">
    <property type="entry name" value="Serine_Proteases_S1"/>
</dbReference>
<dbReference type="InterPro" id="IPR043504">
    <property type="entry name" value="Peptidase_S1_PA_chymotrypsin"/>
</dbReference>
<keyword evidence="12" id="KW-1015">Disulfide bond</keyword>
<evidence type="ECO:0000256" key="2">
    <source>
        <dbReference type="ARBA" id="ARBA00022525"/>
    </source>
</evidence>
<organism evidence="18 19">
    <name type="scientific">Dinothrombium tinctorium</name>
    <dbReference type="NCBI Taxonomy" id="1965070"/>
    <lineage>
        <taxon>Eukaryota</taxon>
        <taxon>Metazoa</taxon>
        <taxon>Ecdysozoa</taxon>
        <taxon>Arthropoda</taxon>
        <taxon>Chelicerata</taxon>
        <taxon>Arachnida</taxon>
        <taxon>Acari</taxon>
        <taxon>Acariformes</taxon>
        <taxon>Trombidiformes</taxon>
        <taxon>Prostigmata</taxon>
        <taxon>Anystina</taxon>
        <taxon>Parasitengona</taxon>
        <taxon>Trombidioidea</taxon>
        <taxon>Trombidiidae</taxon>
        <taxon>Dinothrombium</taxon>
    </lineage>
</organism>
<evidence type="ECO:0000256" key="10">
    <source>
        <dbReference type="ARBA" id="ARBA00022825"/>
    </source>
</evidence>
<feature type="domain" description="Peptidase S1" evidence="17">
    <location>
        <begin position="304"/>
        <end position="546"/>
    </location>
</feature>
<feature type="non-terminal residue" evidence="18">
    <location>
        <position position="1"/>
    </location>
</feature>
<evidence type="ECO:0000313" key="19">
    <source>
        <dbReference type="Proteomes" id="UP000285301"/>
    </source>
</evidence>
<evidence type="ECO:0000256" key="1">
    <source>
        <dbReference type="ARBA" id="ARBA00004613"/>
    </source>
</evidence>
<comment type="subcellular location">
    <subcellularLocation>
        <location evidence="1">Secreted</location>
    </subcellularLocation>
</comment>
<dbReference type="InterPro" id="IPR033116">
    <property type="entry name" value="TRYPSIN_SER"/>
</dbReference>
<dbReference type="SMART" id="SM00020">
    <property type="entry name" value="Tryp_SPc"/>
    <property type="match status" value="2"/>
</dbReference>
<dbReference type="Pfam" id="PF00089">
    <property type="entry name" value="Trypsin"/>
    <property type="match status" value="2"/>
</dbReference>
<dbReference type="EMBL" id="NCKU01004696">
    <property type="protein sequence ID" value="RWS05567.1"/>
    <property type="molecule type" value="Genomic_DNA"/>
</dbReference>
<keyword evidence="4" id="KW-0768">Sushi</keyword>
<evidence type="ECO:0000259" key="17">
    <source>
        <dbReference type="PROSITE" id="PS50240"/>
    </source>
</evidence>
<keyword evidence="10 16" id="KW-0720">Serine protease</keyword>
<dbReference type="GO" id="GO:0005615">
    <property type="term" value="C:extracellular space"/>
    <property type="evidence" value="ECO:0007669"/>
    <property type="project" value="TreeGrafter"/>
</dbReference>
<dbReference type="SUPFAM" id="SSF50494">
    <property type="entry name" value="Trypsin-like serine proteases"/>
    <property type="match status" value="2"/>
</dbReference>
<evidence type="ECO:0000313" key="18">
    <source>
        <dbReference type="EMBL" id="RWS05567.1"/>
    </source>
</evidence>
<dbReference type="InterPro" id="IPR018114">
    <property type="entry name" value="TRYPSIN_HIS"/>
</dbReference>